<name>A0A8J2K703_9HEXA</name>
<dbReference type="EMBL" id="CAJVCH010200822">
    <property type="protein sequence ID" value="CAG7730828.1"/>
    <property type="molecule type" value="Genomic_DNA"/>
</dbReference>
<reference evidence="2" key="1">
    <citation type="submission" date="2021-06" db="EMBL/GenBank/DDBJ databases">
        <authorList>
            <person name="Hodson N. C."/>
            <person name="Mongue J. A."/>
            <person name="Jaron S. K."/>
        </authorList>
    </citation>
    <scope>NUCLEOTIDE SEQUENCE</scope>
</reference>
<dbReference type="InterPro" id="IPR050213">
    <property type="entry name" value="GST_superfamily"/>
</dbReference>
<evidence type="ECO:0000313" key="3">
    <source>
        <dbReference type="Proteomes" id="UP000708208"/>
    </source>
</evidence>
<evidence type="ECO:0000259" key="1">
    <source>
        <dbReference type="PROSITE" id="PS50404"/>
    </source>
</evidence>
<gene>
    <name evidence="2" type="ORF">AFUS01_LOCUS19444</name>
</gene>
<dbReference type="GO" id="GO:0004364">
    <property type="term" value="F:glutathione transferase activity"/>
    <property type="evidence" value="ECO:0007669"/>
    <property type="project" value="TreeGrafter"/>
</dbReference>
<dbReference type="PROSITE" id="PS50404">
    <property type="entry name" value="GST_NTER"/>
    <property type="match status" value="1"/>
</dbReference>
<proteinExistence type="predicted"/>
<sequence>MFSNTIGSRNHSYYGNCNADWKDNRIPFIGLGQYPIPDDIKERLRYGQVPMLEFDGKRLVQSLAISRYLAKQFDLVGKNDFEAAQADEIVDACRDMLIMYMIHFHEQDEAKQAY</sequence>
<feature type="non-terminal residue" evidence="2">
    <location>
        <position position="1"/>
    </location>
</feature>
<dbReference type="Proteomes" id="UP000708208">
    <property type="component" value="Unassembled WGS sequence"/>
</dbReference>
<dbReference type="GO" id="GO:0006749">
    <property type="term" value="P:glutathione metabolic process"/>
    <property type="evidence" value="ECO:0007669"/>
    <property type="project" value="TreeGrafter"/>
</dbReference>
<dbReference type="PANTHER" id="PTHR11571">
    <property type="entry name" value="GLUTATHIONE S-TRANSFERASE"/>
    <property type="match status" value="1"/>
</dbReference>
<organism evidence="2 3">
    <name type="scientific">Allacma fusca</name>
    <dbReference type="NCBI Taxonomy" id="39272"/>
    <lineage>
        <taxon>Eukaryota</taxon>
        <taxon>Metazoa</taxon>
        <taxon>Ecdysozoa</taxon>
        <taxon>Arthropoda</taxon>
        <taxon>Hexapoda</taxon>
        <taxon>Collembola</taxon>
        <taxon>Symphypleona</taxon>
        <taxon>Sminthuridae</taxon>
        <taxon>Allacma</taxon>
    </lineage>
</organism>
<comment type="caution">
    <text evidence="2">The sequence shown here is derived from an EMBL/GenBank/DDBJ whole genome shotgun (WGS) entry which is preliminary data.</text>
</comment>
<dbReference type="OrthoDB" id="414243at2759"/>
<accession>A0A8J2K703</accession>
<feature type="domain" description="GST N-terminal" evidence="1">
    <location>
        <begin position="1"/>
        <end position="77"/>
    </location>
</feature>
<dbReference type="AlphaFoldDB" id="A0A8J2K703"/>
<evidence type="ECO:0000313" key="2">
    <source>
        <dbReference type="EMBL" id="CAG7730828.1"/>
    </source>
</evidence>
<protein>
    <recommendedName>
        <fullName evidence="1">GST N-terminal domain-containing protein</fullName>
    </recommendedName>
</protein>
<keyword evidence="3" id="KW-1185">Reference proteome</keyword>
<dbReference type="InterPro" id="IPR004045">
    <property type="entry name" value="Glutathione_S-Trfase_N"/>
</dbReference>
<dbReference type="Pfam" id="PF02798">
    <property type="entry name" value="GST_N"/>
    <property type="match status" value="1"/>
</dbReference>
<dbReference type="PANTHER" id="PTHR11571:SF150">
    <property type="entry name" value="GLUTATHIONE S-TRANSFERASE"/>
    <property type="match status" value="1"/>
</dbReference>